<sequence>MKSYILCFLGEGKCTPEGNDISKWIPDAVGNTCQNCSDKQKVLVAKMIKTMMDEHKEDWEKLKSKYDPEHTHAEELKQFVEKHLP</sequence>
<dbReference type="InterPro" id="IPR036682">
    <property type="entry name" value="OS_D_A10/PebIII_sf"/>
</dbReference>
<evidence type="ECO:0008006" key="3">
    <source>
        <dbReference type="Google" id="ProtNLM"/>
    </source>
</evidence>
<dbReference type="SUPFAM" id="SSF100910">
    <property type="entry name" value="Chemosensory protein Csp2"/>
    <property type="match status" value="1"/>
</dbReference>
<dbReference type="InterPro" id="IPR005055">
    <property type="entry name" value="A10/PebIII"/>
</dbReference>
<dbReference type="EMBL" id="CALOZG010000010">
    <property type="protein sequence ID" value="CAH4030594.1"/>
    <property type="molecule type" value="Genomic_DNA"/>
</dbReference>
<reference evidence="1" key="1">
    <citation type="submission" date="2022-05" db="EMBL/GenBank/DDBJ databases">
        <authorList>
            <person name="Okamura Y."/>
        </authorList>
    </citation>
    <scope>NUCLEOTIDE SEQUENCE</scope>
</reference>
<evidence type="ECO:0000313" key="1">
    <source>
        <dbReference type="EMBL" id="CAH4030594.1"/>
    </source>
</evidence>
<dbReference type="Proteomes" id="UP001152562">
    <property type="component" value="Unassembled WGS sequence"/>
</dbReference>
<dbReference type="Gene3D" id="1.10.2080.10">
    <property type="entry name" value="Insect odorant-binding protein A10/Ejaculatory bulb-specific protein 3"/>
    <property type="match status" value="1"/>
</dbReference>
<gene>
    <name evidence="1" type="ORF">PIBRA_LOCUS7227</name>
</gene>
<organism evidence="1 2">
    <name type="scientific">Pieris brassicae</name>
    <name type="common">White butterfly</name>
    <name type="synonym">Large white butterfly</name>
    <dbReference type="NCBI Taxonomy" id="7116"/>
    <lineage>
        <taxon>Eukaryota</taxon>
        <taxon>Metazoa</taxon>
        <taxon>Ecdysozoa</taxon>
        <taxon>Arthropoda</taxon>
        <taxon>Hexapoda</taxon>
        <taxon>Insecta</taxon>
        <taxon>Pterygota</taxon>
        <taxon>Neoptera</taxon>
        <taxon>Endopterygota</taxon>
        <taxon>Lepidoptera</taxon>
        <taxon>Glossata</taxon>
        <taxon>Ditrysia</taxon>
        <taxon>Papilionoidea</taxon>
        <taxon>Pieridae</taxon>
        <taxon>Pierinae</taxon>
        <taxon>Pieris</taxon>
    </lineage>
</organism>
<name>A0A9P0TEA7_PIEBR</name>
<evidence type="ECO:0000313" key="2">
    <source>
        <dbReference type="Proteomes" id="UP001152562"/>
    </source>
</evidence>
<comment type="caution">
    <text evidence="1">The sequence shown here is derived from an EMBL/GenBank/DDBJ whole genome shotgun (WGS) entry which is preliminary data.</text>
</comment>
<dbReference type="PANTHER" id="PTHR11257">
    <property type="entry name" value="CHEMOSENSORY PROTEIN-RELATED"/>
    <property type="match status" value="1"/>
</dbReference>
<keyword evidence="2" id="KW-1185">Reference proteome</keyword>
<proteinExistence type="predicted"/>
<dbReference type="Pfam" id="PF03392">
    <property type="entry name" value="OS-D"/>
    <property type="match status" value="1"/>
</dbReference>
<protein>
    <recommendedName>
        <fullName evidence="3">Chemosensory protein</fullName>
    </recommendedName>
</protein>
<accession>A0A9P0TEA7</accession>
<dbReference type="PANTHER" id="PTHR11257:SF12">
    <property type="entry name" value="EJACULATORY BULB-SPECIFIC PROTEIN 3-RELATED"/>
    <property type="match status" value="1"/>
</dbReference>
<dbReference type="AlphaFoldDB" id="A0A9P0TEA7"/>